<dbReference type="Pfam" id="PF01266">
    <property type="entry name" value="DAO"/>
    <property type="match status" value="1"/>
</dbReference>
<dbReference type="SUPFAM" id="SSF54373">
    <property type="entry name" value="FAD-linked reductases, C-terminal domain"/>
    <property type="match status" value="1"/>
</dbReference>
<reference evidence="8" key="1">
    <citation type="journal article" date="2020" name="Stud. Mycol.">
        <title>101 Dothideomycetes genomes: a test case for predicting lifestyles and emergence of pathogens.</title>
        <authorList>
            <person name="Haridas S."/>
            <person name="Albert R."/>
            <person name="Binder M."/>
            <person name="Bloem J."/>
            <person name="Labutti K."/>
            <person name="Salamov A."/>
            <person name="Andreopoulos B."/>
            <person name="Baker S."/>
            <person name="Barry K."/>
            <person name="Bills G."/>
            <person name="Bluhm B."/>
            <person name="Cannon C."/>
            <person name="Castanera R."/>
            <person name="Culley D."/>
            <person name="Daum C."/>
            <person name="Ezra D."/>
            <person name="Gonzalez J."/>
            <person name="Henrissat B."/>
            <person name="Kuo A."/>
            <person name="Liang C."/>
            <person name="Lipzen A."/>
            <person name="Lutzoni F."/>
            <person name="Magnuson J."/>
            <person name="Mondo S."/>
            <person name="Nolan M."/>
            <person name="Ohm R."/>
            <person name="Pangilinan J."/>
            <person name="Park H.-J."/>
            <person name="Ramirez L."/>
            <person name="Alfaro M."/>
            <person name="Sun H."/>
            <person name="Tritt A."/>
            <person name="Yoshinaga Y."/>
            <person name="Zwiers L.-H."/>
            <person name="Turgeon B."/>
            <person name="Goodwin S."/>
            <person name="Spatafora J."/>
            <person name="Crous P."/>
            <person name="Grigoriev I."/>
        </authorList>
    </citation>
    <scope>NUCLEOTIDE SEQUENCE</scope>
    <source>
        <strain evidence="8">CBS 122681</strain>
    </source>
</reference>
<evidence type="ECO:0000256" key="5">
    <source>
        <dbReference type="ARBA" id="ARBA00023002"/>
    </source>
</evidence>
<protein>
    <submittedName>
        <fullName evidence="8">D-amino acid oxidase</fullName>
    </submittedName>
</protein>
<evidence type="ECO:0000256" key="3">
    <source>
        <dbReference type="ARBA" id="ARBA00022630"/>
    </source>
</evidence>
<evidence type="ECO:0000313" key="8">
    <source>
        <dbReference type="EMBL" id="KAF2658792.1"/>
    </source>
</evidence>
<evidence type="ECO:0000256" key="6">
    <source>
        <dbReference type="PIRSR" id="PIRSR000189-1"/>
    </source>
</evidence>
<name>A0A6A6TGD1_9PLEO</name>
<keyword evidence="9" id="KW-1185">Reference proteome</keyword>
<evidence type="ECO:0000256" key="1">
    <source>
        <dbReference type="ARBA" id="ARBA00001974"/>
    </source>
</evidence>
<gene>
    <name evidence="8" type="ORF">K491DRAFT_689862</name>
</gene>
<feature type="binding site" evidence="6">
    <location>
        <position position="244"/>
    </location>
    <ligand>
        <name>D-dopa</name>
        <dbReference type="ChEBI" id="CHEBI:149689"/>
    </ligand>
</feature>
<feature type="domain" description="FAD dependent oxidoreductase" evidence="7">
    <location>
        <begin position="5"/>
        <end position="347"/>
    </location>
</feature>
<dbReference type="PANTHER" id="PTHR11530">
    <property type="entry name" value="D-AMINO ACID OXIDASE"/>
    <property type="match status" value="1"/>
</dbReference>
<keyword evidence="3" id="KW-0285">Flavoprotein</keyword>
<dbReference type="EMBL" id="MU004312">
    <property type="protein sequence ID" value="KAF2658792.1"/>
    <property type="molecule type" value="Genomic_DNA"/>
</dbReference>
<evidence type="ECO:0000256" key="2">
    <source>
        <dbReference type="ARBA" id="ARBA00006730"/>
    </source>
</evidence>
<dbReference type="Gene3D" id="3.40.50.720">
    <property type="entry name" value="NAD(P)-binding Rossmann-like Domain"/>
    <property type="match status" value="1"/>
</dbReference>
<dbReference type="InterPro" id="IPR006076">
    <property type="entry name" value="FAD-dep_OxRdtase"/>
</dbReference>
<comment type="similarity">
    <text evidence="2">Belongs to the DAMOX/DASOX family.</text>
</comment>
<organism evidence="8 9">
    <name type="scientific">Lophiostoma macrostomum CBS 122681</name>
    <dbReference type="NCBI Taxonomy" id="1314788"/>
    <lineage>
        <taxon>Eukaryota</taxon>
        <taxon>Fungi</taxon>
        <taxon>Dikarya</taxon>
        <taxon>Ascomycota</taxon>
        <taxon>Pezizomycotina</taxon>
        <taxon>Dothideomycetes</taxon>
        <taxon>Pleosporomycetidae</taxon>
        <taxon>Pleosporales</taxon>
        <taxon>Lophiostomataceae</taxon>
        <taxon>Lophiostoma</taxon>
    </lineage>
</organism>
<sequence>MAGAHVVIVGAGVVGLTTAMVLSGHKDLSITVVAKHMPGDYDIEYCSPWAGANYLPVGKADSNLRGFERKTWPELERICRDVPEAGIHFQDTVIYARKKDATSAVGQWFAELVKEDAWFQNVVPNFRILPKSQLPSDCDTGTSFTSVCINTAVYLPWLLGQCVKNNVTFKRHILTHISEASSLHHSGKAADVIINCTGLLASKLGGVMDTTVYPGRGQIVLVRNEPGVMSTISGTDDGDEEATYIMQRAVGGGTVLGGCLQHGSWESQPDPNMAHRIMQRAIDLCPALAPKEGKVKELSVIRHGVGLRPMRKGGIRVEKERIGGTWVVHQYGHAGYGYQSSFGSAWEAERLVREILAETGSARAKL</sequence>
<dbReference type="InterPro" id="IPR023209">
    <property type="entry name" value="DAO"/>
</dbReference>
<dbReference type="PANTHER" id="PTHR11530:SF16">
    <property type="entry name" value="D-AMINO ACID OXIDASE (AFU_ORTHOLOGUE AFUA_5G11290)"/>
    <property type="match status" value="1"/>
</dbReference>
<evidence type="ECO:0000259" key="7">
    <source>
        <dbReference type="Pfam" id="PF01266"/>
    </source>
</evidence>
<feature type="binding site" evidence="6">
    <location>
        <position position="197"/>
    </location>
    <ligand>
        <name>FAD</name>
        <dbReference type="ChEBI" id="CHEBI:57692"/>
    </ligand>
</feature>
<comment type="cofactor">
    <cofactor evidence="1 6">
        <name>FAD</name>
        <dbReference type="ChEBI" id="CHEBI:57692"/>
    </cofactor>
</comment>
<dbReference type="GO" id="GO:0003884">
    <property type="term" value="F:D-amino-acid oxidase activity"/>
    <property type="evidence" value="ECO:0007669"/>
    <property type="project" value="InterPro"/>
</dbReference>
<dbReference type="OrthoDB" id="409956at2759"/>
<proteinExistence type="inferred from homology"/>
<evidence type="ECO:0000313" key="9">
    <source>
        <dbReference type="Proteomes" id="UP000799324"/>
    </source>
</evidence>
<dbReference type="SUPFAM" id="SSF51971">
    <property type="entry name" value="Nucleotide-binding domain"/>
    <property type="match status" value="1"/>
</dbReference>
<keyword evidence="4 6" id="KW-0274">FAD</keyword>
<accession>A0A6A6TGD1</accession>
<dbReference type="GO" id="GO:0005737">
    <property type="term" value="C:cytoplasm"/>
    <property type="evidence" value="ECO:0007669"/>
    <property type="project" value="TreeGrafter"/>
</dbReference>
<dbReference type="PIRSF" id="PIRSF000189">
    <property type="entry name" value="D-aa_oxidase"/>
    <property type="match status" value="1"/>
</dbReference>
<dbReference type="GO" id="GO:0071949">
    <property type="term" value="F:FAD binding"/>
    <property type="evidence" value="ECO:0007669"/>
    <property type="project" value="InterPro"/>
</dbReference>
<dbReference type="Gene3D" id="3.30.9.10">
    <property type="entry name" value="D-Amino Acid Oxidase, subunit A, domain 2"/>
    <property type="match status" value="1"/>
</dbReference>
<dbReference type="AlphaFoldDB" id="A0A6A6TGD1"/>
<feature type="binding site" evidence="6">
    <location>
        <position position="308"/>
    </location>
    <ligand>
        <name>D-dopa</name>
        <dbReference type="ChEBI" id="CHEBI:149689"/>
    </ligand>
</feature>
<keyword evidence="5" id="KW-0560">Oxidoreductase</keyword>
<feature type="binding site" evidence="6">
    <location>
        <position position="335"/>
    </location>
    <ligand>
        <name>D-dopa</name>
        <dbReference type="ChEBI" id="CHEBI:149689"/>
    </ligand>
</feature>
<dbReference type="Proteomes" id="UP000799324">
    <property type="component" value="Unassembled WGS sequence"/>
</dbReference>
<evidence type="ECO:0000256" key="4">
    <source>
        <dbReference type="ARBA" id="ARBA00022827"/>
    </source>
</evidence>
<dbReference type="GO" id="GO:0019478">
    <property type="term" value="P:D-amino acid catabolic process"/>
    <property type="evidence" value="ECO:0007669"/>
    <property type="project" value="TreeGrafter"/>
</dbReference>